<dbReference type="Proteomes" id="UP001600888">
    <property type="component" value="Unassembled WGS sequence"/>
</dbReference>
<dbReference type="InterPro" id="IPR000719">
    <property type="entry name" value="Prot_kinase_dom"/>
</dbReference>
<organism evidence="3 4">
    <name type="scientific">Diaporthe vaccinii</name>
    <dbReference type="NCBI Taxonomy" id="105482"/>
    <lineage>
        <taxon>Eukaryota</taxon>
        <taxon>Fungi</taxon>
        <taxon>Dikarya</taxon>
        <taxon>Ascomycota</taxon>
        <taxon>Pezizomycotina</taxon>
        <taxon>Sordariomycetes</taxon>
        <taxon>Sordariomycetidae</taxon>
        <taxon>Diaporthales</taxon>
        <taxon>Diaporthaceae</taxon>
        <taxon>Diaporthe</taxon>
        <taxon>Diaporthe eres species complex</taxon>
    </lineage>
</organism>
<dbReference type="Gene3D" id="1.10.510.10">
    <property type="entry name" value="Transferase(Phosphotransferase) domain 1"/>
    <property type="match status" value="1"/>
</dbReference>
<protein>
    <recommendedName>
        <fullName evidence="2">Protein kinase domain-containing protein</fullName>
    </recommendedName>
</protein>
<feature type="compositionally biased region" description="Low complexity" evidence="1">
    <location>
        <begin position="765"/>
        <end position="777"/>
    </location>
</feature>
<feature type="compositionally biased region" description="Basic and acidic residues" evidence="1">
    <location>
        <begin position="280"/>
        <end position="295"/>
    </location>
</feature>
<feature type="domain" description="Protein kinase" evidence="2">
    <location>
        <begin position="1"/>
        <end position="204"/>
    </location>
</feature>
<proteinExistence type="predicted"/>
<dbReference type="EMBL" id="JBAWTH010000101">
    <property type="protein sequence ID" value="KAL2277333.1"/>
    <property type="molecule type" value="Genomic_DNA"/>
</dbReference>
<keyword evidence="4" id="KW-1185">Reference proteome</keyword>
<feature type="compositionally biased region" description="Polar residues" evidence="1">
    <location>
        <begin position="323"/>
        <end position="333"/>
    </location>
</feature>
<comment type="caution">
    <text evidence="3">The sequence shown here is derived from an EMBL/GenBank/DDBJ whole genome shotgun (WGS) entry which is preliminary data.</text>
</comment>
<reference evidence="3 4" key="1">
    <citation type="submission" date="2024-03" db="EMBL/GenBank/DDBJ databases">
        <title>A high-quality draft genome sequence of Diaporthe vaccinii, a causative agent of upright dieback and viscid rot disease in cranberry plants.</title>
        <authorList>
            <person name="Sarrasin M."/>
            <person name="Lang B.F."/>
            <person name="Burger G."/>
        </authorList>
    </citation>
    <scope>NUCLEOTIDE SEQUENCE [LARGE SCALE GENOMIC DNA]</scope>
    <source>
        <strain evidence="3 4">IS7</strain>
    </source>
</reference>
<dbReference type="InterPro" id="IPR011009">
    <property type="entry name" value="Kinase-like_dom_sf"/>
</dbReference>
<dbReference type="Pfam" id="PF00069">
    <property type="entry name" value="Pkinase"/>
    <property type="match status" value="1"/>
</dbReference>
<dbReference type="PANTHER" id="PTHR24347">
    <property type="entry name" value="SERINE/THREONINE-PROTEIN KINASE"/>
    <property type="match status" value="1"/>
</dbReference>
<feature type="region of interest" description="Disordered" evidence="1">
    <location>
        <begin position="311"/>
        <end position="365"/>
    </location>
</feature>
<dbReference type="PROSITE" id="PS50011">
    <property type="entry name" value="PROTEIN_KINASE_DOM"/>
    <property type="match status" value="1"/>
</dbReference>
<dbReference type="SMART" id="SM00220">
    <property type="entry name" value="S_TKc"/>
    <property type="match status" value="1"/>
</dbReference>
<evidence type="ECO:0000256" key="1">
    <source>
        <dbReference type="SAM" id="MobiDB-lite"/>
    </source>
</evidence>
<gene>
    <name evidence="3" type="ORF">FJTKL_00053</name>
</gene>
<name>A0ABR4E4H5_9PEZI</name>
<evidence type="ECO:0000259" key="2">
    <source>
        <dbReference type="PROSITE" id="PS50011"/>
    </source>
</evidence>
<sequence>MKEAFAGDASSSHVTKIAERGDLYDLIVRKSKLSEDETRRIFSQLFDAVKYLVQHERDIVHRDLKPENILILDEELSVVLCSFGLSITITTQNFDTTLCGSPIYVAPEVLAESQHRKYGREVDIWSLGVVLYICLCGFPPFSDDLYSEDFPYSLGQQIKSGKFEYPSPHWDSVGDPALNLIDSMLAVEPQRRFTIEKCLTHPWLTQSAPGQEVLDRPGPVLRRKPTMLRPGQVVPLSAYVASSKELQGSKPRYSPPDPVVTVSEDKGKGKFSSPPVNLSERQKQDRSAGDEDKQKLEAISKTYASRIEELSQLLPKEEEDSKTSSQRLESTAWTPPHSPTPSALKSDVDEGFESEPEATSSARGCTDSVVSLEHDPLAFLVSSAVNKPISPWTTLSTQPPEDLQNDIEFNDRGQESSTWTCTPSTSIIPDEVPLRIDGHPVVLPIEYEYPLTGIFSPTPDPHPFFISPSSQLSGKDIQHVFSTFPTCVGFYLLINGALQVLMPDGFDYEPSMPSFPSEFGGLKVSLIPETVCPTAGEASEPTPTTTATSTRTRFERIFGQSSSPSTVVGSARAIASAGNPSANTAVVSVGCAIRAIVPGSKSKLRFEGKTGVAVTPRDDNSKKYITIPTHLLTDAVLASKTISLDSDAWTKDVKVCIASNSVELGEVTAVFDHDPKSFPIGFSHDISLVDISGIPDTPRTSPYATDLTWLSQQEWMDIKYNSSNLVLLDDRSREAKSIGVVDSRCQMVGQGIFRIQQQSRKRSSFLGSLSSGSSSSRAQDPRDDPSTWTSLVARSILYRVHPEYPARGSQSGVPVCVRDRRLDVQMLSFVLMLIRIHQTAIWTNRIDAVDCHHRTNPFIYHLP</sequence>
<dbReference type="InterPro" id="IPR008271">
    <property type="entry name" value="Ser/Thr_kinase_AS"/>
</dbReference>
<evidence type="ECO:0000313" key="3">
    <source>
        <dbReference type="EMBL" id="KAL2277333.1"/>
    </source>
</evidence>
<dbReference type="PROSITE" id="PS00108">
    <property type="entry name" value="PROTEIN_KINASE_ST"/>
    <property type="match status" value="1"/>
</dbReference>
<dbReference type="SUPFAM" id="SSF56112">
    <property type="entry name" value="Protein kinase-like (PK-like)"/>
    <property type="match status" value="1"/>
</dbReference>
<feature type="region of interest" description="Disordered" evidence="1">
    <location>
        <begin position="244"/>
        <end position="295"/>
    </location>
</feature>
<accession>A0ABR4E4H5</accession>
<evidence type="ECO:0000313" key="4">
    <source>
        <dbReference type="Proteomes" id="UP001600888"/>
    </source>
</evidence>
<feature type="region of interest" description="Disordered" evidence="1">
    <location>
        <begin position="765"/>
        <end position="787"/>
    </location>
</feature>